<organism evidence="1 2">
    <name type="scientific">Aegilops tauschii subsp. strangulata</name>
    <name type="common">Goatgrass</name>
    <dbReference type="NCBI Taxonomy" id="200361"/>
    <lineage>
        <taxon>Eukaryota</taxon>
        <taxon>Viridiplantae</taxon>
        <taxon>Streptophyta</taxon>
        <taxon>Embryophyta</taxon>
        <taxon>Tracheophyta</taxon>
        <taxon>Spermatophyta</taxon>
        <taxon>Magnoliopsida</taxon>
        <taxon>Liliopsida</taxon>
        <taxon>Poales</taxon>
        <taxon>Poaceae</taxon>
        <taxon>BOP clade</taxon>
        <taxon>Pooideae</taxon>
        <taxon>Triticodae</taxon>
        <taxon>Triticeae</taxon>
        <taxon>Triticinae</taxon>
        <taxon>Aegilops</taxon>
    </lineage>
</organism>
<sequence>MRPATTIRHHPAAAPNAAGVVVRAPETRRPADDFSREHQLHDFRKASGLCFRCGDKYSKEHKCKQPAQLLTIQVGDFGECLSDDVCHALELLQEPDEEQACCVLSVQALAGTEEVNTMRLRALVRNKVMLILIDSSSTGSFVNSAFVQYAQLPVQDAKKISVGLADGSRIYSTTAVPNSLGGAKEQLSLTT</sequence>
<evidence type="ECO:0000313" key="2">
    <source>
        <dbReference type="Proteomes" id="UP000015105"/>
    </source>
</evidence>
<reference evidence="1" key="3">
    <citation type="journal article" date="2017" name="Nature">
        <title>Genome sequence of the progenitor of the wheat D genome Aegilops tauschii.</title>
        <authorList>
            <person name="Luo M.C."/>
            <person name="Gu Y.Q."/>
            <person name="Puiu D."/>
            <person name="Wang H."/>
            <person name="Twardziok S.O."/>
            <person name="Deal K.R."/>
            <person name="Huo N."/>
            <person name="Zhu T."/>
            <person name="Wang L."/>
            <person name="Wang Y."/>
            <person name="McGuire P.E."/>
            <person name="Liu S."/>
            <person name="Long H."/>
            <person name="Ramasamy R.K."/>
            <person name="Rodriguez J.C."/>
            <person name="Van S.L."/>
            <person name="Yuan L."/>
            <person name="Wang Z."/>
            <person name="Xia Z."/>
            <person name="Xiao L."/>
            <person name="Anderson O.D."/>
            <person name="Ouyang S."/>
            <person name="Liang Y."/>
            <person name="Zimin A.V."/>
            <person name="Pertea G."/>
            <person name="Qi P."/>
            <person name="Bennetzen J.L."/>
            <person name="Dai X."/>
            <person name="Dawson M.W."/>
            <person name="Muller H.G."/>
            <person name="Kugler K."/>
            <person name="Rivarola-Duarte L."/>
            <person name="Spannagl M."/>
            <person name="Mayer K.F.X."/>
            <person name="Lu F.H."/>
            <person name="Bevan M.W."/>
            <person name="Leroy P."/>
            <person name="Li P."/>
            <person name="You F.M."/>
            <person name="Sun Q."/>
            <person name="Liu Z."/>
            <person name="Lyons E."/>
            <person name="Wicker T."/>
            <person name="Salzberg S.L."/>
            <person name="Devos K.M."/>
            <person name="Dvorak J."/>
        </authorList>
    </citation>
    <scope>NUCLEOTIDE SEQUENCE [LARGE SCALE GENOMIC DNA]</scope>
    <source>
        <strain evidence="1">cv. AL8/78</strain>
    </source>
</reference>
<accession>A0A453FK98</accession>
<name>A0A453FK98_AEGTS</name>
<dbReference type="Gramene" id="AET3Gv20703700.1">
    <property type="protein sequence ID" value="AET3Gv20703700.1"/>
    <property type="gene ID" value="AET3Gv20703700"/>
</dbReference>
<dbReference type="Gramene" id="AET3Gv20703700.2">
    <property type="protein sequence ID" value="AET3Gv20703700.2"/>
    <property type="gene ID" value="AET3Gv20703700"/>
</dbReference>
<dbReference type="EnsemblPlants" id="AET3Gv20703700.1">
    <property type="protein sequence ID" value="AET3Gv20703700.1"/>
    <property type="gene ID" value="AET3Gv20703700"/>
</dbReference>
<reference evidence="1" key="5">
    <citation type="journal article" date="2021" name="G3 (Bethesda)">
        <title>Aegilops tauschii genome assembly Aet v5.0 features greater sequence contiguity and improved annotation.</title>
        <authorList>
            <person name="Wang L."/>
            <person name="Zhu T."/>
            <person name="Rodriguez J.C."/>
            <person name="Deal K.R."/>
            <person name="Dubcovsky J."/>
            <person name="McGuire P.E."/>
            <person name="Lux T."/>
            <person name="Spannagl M."/>
            <person name="Mayer K.F.X."/>
            <person name="Baldrich P."/>
            <person name="Meyers B.C."/>
            <person name="Huo N."/>
            <person name="Gu Y.Q."/>
            <person name="Zhou H."/>
            <person name="Devos K.M."/>
            <person name="Bennetzen J.L."/>
            <person name="Unver T."/>
            <person name="Budak H."/>
            <person name="Gulick P.J."/>
            <person name="Galiba G."/>
            <person name="Kalapos B."/>
            <person name="Nelson D.R."/>
            <person name="Li P."/>
            <person name="You F.M."/>
            <person name="Luo M.C."/>
            <person name="Dvorak J."/>
        </authorList>
    </citation>
    <scope>NUCLEOTIDE SEQUENCE [LARGE SCALE GENOMIC DNA]</scope>
    <source>
        <strain evidence="1">cv. AL8/78</strain>
    </source>
</reference>
<reference evidence="2" key="2">
    <citation type="journal article" date="2017" name="Nat. Plants">
        <title>The Aegilops tauschii genome reveals multiple impacts of transposons.</title>
        <authorList>
            <person name="Zhao G."/>
            <person name="Zou C."/>
            <person name="Li K."/>
            <person name="Wang K."/>
            <person name="Li T."/>
            <person name="Gao L."/>
            <person name="Zhang X."/>
            <person name="Wang H."/>
            <person name="Yang Z."/>
            <person name="Liu X."/>
            <person name="Jiang W."/>
            <person name="Mao L."/>
            <person name="Kong X."/>
            <person name="Jiao Y."/>
            <person name="Jia J."/>
        </authorList>
    </citation>
    <scope>NUCLEOTIDE SEQUENCE [LARGE SCALE GENOMIC DNA]</scope>
    <source>
        <strain evidence="2">cv. AL8/78</strain>
    </source>
</reference>
<reference evidence="1" key="4">
    <citation type="submission" date="2019-03" db="UniProtKB">
        <authorList>
            <consortium name="EnsemblPlants"/>
        </authorList>
    </citation>
    <scope>IDENTIFICATION</scope>
</reference>
<protein>
    <submittedName>
        <fullName evidence="1">Uncharacterized protein</fullName>
    </submittedName>
</protein>
<dbReference type="AlphaFoldDB" id="A0A453FK98"/>
<keyword evidence="2" id="KW-1185">Reference proteome</keyword>
<dbReference type="EnsemblPlants" id="AET3Gv20703700.2">
    <property type="protein sequence ID" value="AET3Gv20703700.2"/>
    <property type="gene ID" value="AET3Gv20703700"/>
</dbReference>
<evidence type="ECO:0000313" key="1">
    <source>
        <dbReference type="EnsemblPlants" id="AET3Gv20703700.1"/>
    </source>
</evidence>
<reference evidence="2" key="1">
    <citation type="journal article" date="2014" name="Science">
        <title>Ancient hybridizations among the ancestral genomes of bread wheat.</title>
        <authorList>
            <consortium name="International Wheat Genome Sequencing Consortium,"/>
            <person name="Marcussen T."/>
            <person name="Sandve S.R."/>
            <person name="Heier L."/>
            <person name="Spannagl M."/>
            <person name="Pfeifer M."/>
            <person name="Jakobsen K.S."/>
            <person name="Wulff B.B."/>
            <person name="Steuernagel B."/>
            <person name="Mayer K.F."/>
            <person name="Olsen O.A."/>
        </authorList>
    </citation>
    <scope>NUCLEOTIDE SEQUENCE [LARGE SCALE GENOMIC DNA]</scope>
    <source>
        <strain evidence="2">cv. AL8/78</strain>
    </source>
</reference>
<proteinExistence type="predicted"/>
<dbReference type="Proteomes" id="UP000015105">
    <property type="component" value="Chromosome 3D"/>
</dbReference>